<feature type="domain" description="GIY-YIG" evidence="1">
    <location>
        <begin position="144"/>
        <end position="225"/>
    </location>
</feature>
<dbReference type="PANTHER" id="PTHR20208:SF13">
    <property type="entry name" value="STRUCTURE-SPECIFIC ENDONUCLEASE SUBUNIT SLX1"/>
    <property type="match status" value="1"/>
</dbReference>
<dbReference type="Proteomes" id="UP001497512">
    <property type="component" value="Chromosome 1"/>
</dbReference>
<accession>A0ABP0TAI7</accession>
<dbReference type="InterPro" id="IPR000305">
    <property type="entry name" value="GIY-YIG_endonuc"/>
</dbReference>
<reference evidence="2 3" key="1">
    <citation type="submission" date="2024-02" db="EMBL/GenBank/DDBJ databases">
        <authorList>
            <consortium name="ELIXIR-Norway"/>
            <consortium name="Elixir Norway"/>
        </authorList>
    </citation>
    <scope>NUCLEOTIDE SEQUENCE [LARGE SCALE GENOMIC DNA]</scope>
</reference>
<keyword evidence="3" id="KW-1185">Reference proteome</keyword>
<dbReference type="EMBL" id="OZ019893">
    <property type="protein sequence ID" value="CAK9191009.1"/>
    <property type="molecule type" value="Genomic_DNA"/>
</dbReference>
<sequence length="285" mass="31168">MKEASLRIASLITSTATTTSAPLLLLFPSRSLSCASAIVALSSRCGRGLRSNVACWRKAENKCCCCRTRRTTRSVAAQNLRHQECQQLGDLGDGGGNATTISLGGSNNNNNNYNSGAFKRKASATIAAADDDDDDDTQVVDRDDSWWAYLLLSANSRKTYVGVSSNVVRRLRQHNGELAGGAKAARAGRPWHLACTVGSFSSRSQACQFEWRWKKYSKSSPRGMDKAVVAGDLPFSAPPQRLVELPVILRRWTALMQAQNEVQEWKQKILTDRCLLVGILASSRE</sequence>
<dbReference type="InterPro" id="IPR035901">
    <property type="entry name" value="GIY-YIG_endonuc_sf"/>
</dbReference>
<organism evidence="2 3">
    <name type="scientific">Sphagnum troendelagicum</name>
    <dbReference type="NCBI Taxonomy" id="128251"/>
    <lineage>
        <taxon>Eukaryota</taxon>
        <taxon>Viridiplantae</taxon>
        <taxon>Streptophyta</taxon>
        <taxon>Embryophyta</taxon>
        <taxon>Bryophyta</taxon>
        <taxon>Sphagnophytina</taxon>
        <taxon>Sphagnopsida</taxon>
        <taxon>Sphagnales</taxon>
        <taxon>Sphagnaceae</taxon>
        <taxon>Sphagnum</taxon>
    </lineage>
</organism>
<gene>
    <name evidence="2" type="ORF">CSSPTR1EN2_LOCUS1176</name>
</gene>
<dbReference type="InterPro" id="IPR050381">
    <property type="entry name" value="SLX1_endonuclease"/>
</dbReference>
<evidence type="ECO:0000313" key="2">
    <source>
        <dbReference type="EMBL" id="CAK9191009.1"/>
    </source>
</evidence>
<dbReference type="PANTHER" id="PTHR20208">
    <property type="entry name" value="STRUCTURE-SPECIFIC ENDONUCLEASE SUBUNIT SLX1"/>
    <property type="match status" value="1"/>
</dbReference>
<evidence type="ECO:0000313" key="3">
    <source>
        <dbReference type="Proteomes" id="UP001497512"/>
    </source>
</evidence>
<dbReference type="Pfam" id="PF01541">
    <property type="entry name" value="GIY-YIG"/>
    <property type="match status" value="1"/>
</dbReference>
<dbReference type="PROSITE" id="PS50164">
    <property type="entry name" value="GIY_YIG"/>
    <property type="match status" value="1"/>
</dbReference>
<dbReference type="Gene3D" id="3.40.1440.10">
    <property type="entry name" value="GIY-YIG endonuclease"/>
    <property type="match status" value="1"/>
</dbReference>
<evidence type="ECO:0000259" key="1">
    <source>
        <dbReference type="PROSITE" id="PS50164"/>
    </source>
</evidence>
<name>A0ABP0TAI7_9BRYO</name>
<dbReference type="SUPFAM" id="SSF82771">
    <property type="entry name" value="GIY-YIG endonuclease"/>
    <property type="match status" value="1"/>
</dbReference>
<proteinExistence type="predicted"/>
<protein>
    <recommendedName>
        <fullName evidence="1">GIY-YIG domain-containing protein</fullName>
    </recommendedName>
</protein>